<evidence type="ECO:0000313" key="2">
    <source>
        <dbReference type="EMBL" id="GAO44337.1"/>
    </source>
</evidence>
<sequence>MKIDQLITQYLYQHKRVSLPGIGTFTTDGSVVKFDTKSDPTFSKELIEYVKTHTGKMTSLAQSDLESFIMLNSQFLNIGKALYLDGIGTLVKSKEGILTFTPGEMVTDRLDEGMLENRRNSVFSDESRYQPQTGVNRGWLIGIAALATIAIVVWGGWKLSQNNNPENAETVVKADTAATVADTTMHLPADTANTATAKRDSVIQPVPDNSQWRFVIEATGNKLRAEKRFAQLREIGDKIQFDSTDTSRYKLYFLLPGQPSDTARMRDSLRRFYGSRLVFVEPK</sequence>
<dbReference type="EMBL" id="BBWV01000003">
    <property type="protein sequence ID" value="GAO44337.1"/>
    <property type="molecule type" value="Genomic_DNA"/>
</dbReference>
<dbReference type="Proteomes" id="UP000033121">
    <property type="component" value="Unassembled WGS sequence"/>
</dbReference>
<dbReference type="AlphaFoldDB" id="A0A0E9N2X0"/>
<accession>A0A0E9N2X0</accession>
<evidence type="ECO:0000256" key="1">
    <source>
        <dbReference type="SAM" id="Phobius"/>
    </source>
</evidence>
<keyword evidence="1" id="KW-0812">Transmembrane</keyword>
<keyword evidence="3" id="KW-1185">Reference proteome</keyword>
<keyword evidence="1" id="KW-0472">Membrane</keyword>
<feature type="transmembrane region" description="Helical" evidence="1">
    <location>
        <begin position="138"/>
        <end position="157"/>
    </location>
</feature>
<keyword evidence="1" id="KW-1133">Transmembrane helix</keyword>
<gene>
    <name evidence="2" type="ORF">FPE01S_03_03750</name>
</gene>
<evidence type="ECO:0000313" key="3">
    <source>
        <dbReference type="Proteomes" id="UP000033121"/>
    </source>
</evidence>
<protein>
    <submittedName>
        <fullName evidence="2">Uncharacterized protein</fullName>
    </submittedName>
</protein>
<proteinExistence type="predicted"/>
<dbReference type="OrthoDB" id="660546at2"/>
<name>A0A0E9N2X0_9BACT</name>
<dbReference type="RefSeq" id="WP_046370279.1">
    <property type="nucleotide sequence ID" value="NZ_BBWV01000003.1"/>
</dbReference>
<reference evidence="2 3" key="1">
    <citation type="submission" date="2015-04" db="EMBL/GenBank/DDBJ databases">
        <title>Whole genome shotgun sequence of Flavihumibacter petaseus NBRC 106054.</title>
        <authorList>
            <person name="Miyazawa S."/>
            <person name="Hosoyama A."/>
            <person name="Hashimoto M."/>
            <person name="Noguchi M."/>
            <person name="Tsuchikane K."/>
            <person name="Ohji S."/>
            <person name="Yamazoe A."/>
            <person name="Ichikawa N."/>
            <person name="Kimura A."/>
            <person name="Fujita N."/>
        </authorList>
    </citation>
    <scope>NUCLEOTIDE SEQUENCE [LARGE SCALE GENOMIC DNA]</scope>
    <source>
        <strain evidence="2 3">NBRC 106054</strain>
    </source>
</reference>
<organism evidence="2 3">
    <name type="scientific">Flavihumibacter petaseus NBRC 106054</name>
    <dbReference type="NCBI Taxonomy" id="1220578"/>
    <lineage>
        <taxon>Bacteria</taxon>
        <taxon>Pseudomonadati</taxon>
        <taxon>Bacteroidota</taxon>
        <taxon>Chitinophagia</taxon>
        <taxon>Chitinophagales</taxon>
        <taxon>Chitinophagaceae</taxon>
        <taxon>Flavihumibacter</taxon>
    </lineage>
</organism>
<comment type="caution">
    <text evidence="2">The sequence shown here is derived from an EMBL/GenBank/DDBJ whole genome shotgun (WGS) entry which is preliminary data.</text>
</comment>